<feature type="region of interest" description="Disordered" evidence="1">
    <location>
        <begin position="601"/>
        <end position="654"/>
    </location>
</feature>
<feature type="compositionally biased region" description="Polar residues" evidence="1">
    <location>
        <begin position="483"/>
        <end position="508"/>
    </location>
</feature>
<keyword evidence="2" id="KW-0812">Transmembrane</keyword>
<evidence type="ECO:0000259" key="3">
    <source>
        <dbReference type="Pfam" id="PF03413"/>
    </source>
</evidence>
<dbReference type="InterPro" id="IPR052173">
    <property type="entry name" value="Beta-lactam_resp_regulator"/>
</dbReference>
<evidence type="ECO:0000313" key="5">
    <source>
        <dbReference type="EMBL" id="MBC2175215.1"/>
    </source>
</evidence>
<name>A0A7X0Z3D1_9LIST</name>
<dbReference type="EMBL" id="JAARYD010000001">
    <property type="protein sequence ID" value="MBC2175215.1"/>
    <property type="molecule type" value="Genomic_DNA"/>
</dbReference>
<keyword evidence="2" id="KW-0472">Membrane</keyword>
<gene>
    <name evidence="5" type="ORF">HCB27_01195</name>
</gene>
<evidence type="ECO:0000256" key="2">
    <source>
        <dbReference type="SAM" id="Phobius"/>
    </source>
</evidence>
<protein>
    <recommendedName>
        <fullName evidence="7">Peptidase M56 domain-containing protein</fullName>
    </recommendedName>
</protein>
<reference evidence="5 6" key="1">
    <citation type="submission" date="2020-03" db="EMBL/GenBank/DDBJ databases">
        <title>Soil Listeria distribution.</title>
        <authorList>
            <person name="Liao J."/>
            <person name="Wiedmann M."/>
        </authorList>
    </citation>
    <scope>NUCLEOTIDE SEQUENCE [LARGE SCALE GENOMIC DNA]</scope>
    <source>
        <strain evidence="5 6">FSL L7-0259</strain>
    </source>
</reference>
<feature type="domain" description="PepSY" evidence="3">
    <location>
        <begin position="343"/>
        <end position="397"/>
    </location>
</feature>
<proteinExistence type="predicted"/>
<organism evidence="5 6">
    <name type="scientific">Listeria booriae</name>
    <dbReference type="NCBI Taxonomy" id="1552123"/>
    <lineage>
        <taxon>Bacteria</taxon>
        <taxon>Bacillati</taxon>
        <taxon>Bacillota</taxon>
        <taxon>Bacilli</taxon>
        <taxon>Bacillales</taxon>
        <taxon>Listeriaceae</taxon>
        <taxon>Listeria</taxon>
    </lineage>
</organism>
<feature type="transmembrane region" description="Helical" evidence="2">
    <location>
        <begin position="37"/>
        <end position="53"/>
    </location>
</feature>
<evidence type="ECO:0000256" key="1">
    <source>
        <dbReference type="SAM" id="MobiDB-lite"/>
    </source>
</evidence>
<feature type="domain" description="PepSY" evidence="3">
    <location>
        <begin position="538"/>
        <end position="585"/>
    </location>
</feature>
<feature type="transmembrane region" description="Helical" evidence="2">
    <location>
        <begin position="308"/>
        <end position="330"/>
    </location>
</feature>
<dbReference type="Pfam" id="PF03413">
    <property type="entry name" value="PepSY"/>
    <property type="match status" value="3"/>
</dbReference>
<dbReference type="Gene3D" id="3.10.450.40">
    <property type="match status" value="3"/>
</dbReference>
<feature type="domain" description="PepSY" evidence="3">
    <location>
        <begin position="420"/>
        <end position="471"/>
    </location>
</feature>
<feature type="compositionally biased region" description="Low complexity" evidence="1">
    <location>
        <begin position="509"/>
        <end position="529"/>
    </location>
</feature>
<dbReference type="AlphaFoldDB" id="A0A7X0Z3D1"/>
<dbReference type="InterPro" id="IPR025711">
    <property type="entry name" value="PepSY"/>
</dbReference>
<comment type="caution">
    <text evidence="5">The sequence shown here is derived from an EMBL/GenBank/DDBJ whole genome shotgun (WGS) entry which is preliminary data.</text>
</comment>
<feature type="transmembrane region" description="Helical" evidence="2">
    <location>
        <begin position="103"/>
        <end position="126"/>
    </location>
</feature>
<keyword evidence="2" id="KW-1133">Transmembrane helix</keyword>
<feature type="compositionally biased region" description="Acidic residues" evidence="1">
    <location>
        <begin position="644"/>
        <end position="654"/>
    </location>
</feature>
<dbReference type="Pfam" id="PF05569">
    <property type="entry name" value="Peptidase_M56"/>
    <property type="match status" value="1"/>
</dbReference>
<evidence type="ECO:0000259" key="4">
    <source>
        <dbReference type="Pfam" id="PF05569"/>
    </source>
</evidence>
<evidence type="ECO:0008006" key="7">
    <source>
        <dbReference type="Google" id="ProtNLM"/>
    </source>
</evidence>
<evidence type="ECO:0000313" key="6">
    <source>
        <dbReference type="Proteomes" id="UP000541735"/>
    </source>
</evidence>
<feature type="compositionally biased region" description="Acidic residues" evidence="1">
    <location>
        <begin position="623"/>
        <end position="637"/>
    </location>
</feature>
<feature type="transmembrane region" description="Helical" evidence="2">
    <location>
        <begin position="6"/>
        <end position="25"/>
    </location>
</feature>
<dbReference type="Proteomes" id="UP000541735">
    <property type="component" value="Unassembled WGS sequence"/>
</dbReference>
<feature type="compositionally biased region" description="Low complexity" evidence="1">
    <location>
        <begin position="603"/>
        <end position="618"/>
    </location>
</feature>
<feature type="region of interest" description="Disordered" evidence="1">
    <location>
        <begin position="479"/>
        <end position="538"/>
    </location>
</feature>
<sequence>MEQMIYALIETSLTMSLIIALVLVFHHFFGDKYAAKWRYYIWFAVLIGLLLPFRPDFEHPLAIKAPVASESVIPAPTADVSDGMSKEIVATTPNQEIATSDFWSVPLIIFSIWLAGFIIFLAYNVWKHYRFLHMIRRWSDPVTDKAILTLFEKEKETMGVASKRIAIHMCAFEISPMLIGFRKPIVLLPNKPIDEEELALILRHELVHYKRKDLWVNTLLLLVTAIHWFNPAVYVMGKAVQNDCEESCDEALLQGADIEKRRRYGEAIIGLIRNKDVRRTALSTNFYGGKRTLKNRLKSIMDTSKKKAGVAALCGVATITAIILSGSIFMNQSSDRAEASAEITAKRAQEIALAEAGGGKVVKYSLDYENGKKFYDVKVVKGNMEYDIDISATDAKVYSFEEKAIKNTATNTGLKVTPEITIEKAKQIAIAKAGGGTVTKATVDYENGKKIYDIQVVNGNAKYEMDVNATDSKISSYEKETVKTAQTPTTKNNTAQSNTSQKSASQSNTTSQSKATTPKTTTPKANTSSQTKTTTSEISAARAQQIALGQTGGGKVTQSYVDYENGRKVYDIKIINGNTEYDVEIGAADSKVYGFEKEVLRATTPTKPNTSKPSTNTNGATYSDDDDDRYDNDDNDADDKYDNDNDDDDRYDND</sequence>
<dbReference type="CDD" id="cd07341">
    <property type="entry name" value="M56_BlaR1_MecR1_like"/>
    <property type="match status" value="1"/>
</dbReference>
<feature type="domain" description="Peptidase M56" evidence="4">
    <location>
        <begin position="7"/>
        <end position="300"/>
    </location>
</feature>
<dbReference type="PANTHER" id="PTHR34978">
    <property type="entry name" value="POSSIBLE SENSOR-TRANSDUCER PROTEIN BLAR"/>
    <property type="match status" value="1"/>
</dbReference>
<accession>A0A7X0Z3D1</accession>
<dbReference type="PANTHER" id="PTHR34978:SF3">
    <property type="entry name" value="SLR0241 PROTEIN"/>
    <property type="match status" value="1"/>
</dbReference>
<dbReference type="InterPro" id="IPR008756">
    <property type="entry name" value="Peptidase_M56"/>
</dbReference>